<accession>A0A024SCZ6</accession>
<sequence>MARAQKVSELSSAVDSIPFANHPQPLNTFDTSQQRVDCIPFSLLTPSLITLLLQSTIDVASMGINICAMYE</sequence>
<evidence type="ECO:0000313" key="2">
    <source>
        <dbReference type="Proteomes" id="UP000024376"/>
    </source>
</evidence>
<evidence type="ECO:0000313" key="1">
    <source>
        <dbReference type="EMBL" id="ETS03230.1"/>
    </source>
</evidence>
<organism evidence="1 2">
    <name type="scientific">Hypocrea jecorina (strain ATCC 56765 / BCRC 32924 / NRRL 11460 / Rut C-30)</name>
    <name type="common">Trichoderma reesei</name>
    <dbReference type="NCBI Taxonomy" id="1344414"/>
    <lineage>
        <taxon>Eukaryota</taxon>
        <taxon>Fungi</taxon>
        <taxon>Dikarya</taxon>
        <taxon>Ascomycota</taxon>
        <taxon>Pezizomycotina</taxon>
        <taxon>Sordariomycetes</taxon>
        <taxon>Hypocreomycetidae</taxon>
        <taxon>Hypocreales</taxon>
        <taxon>Hypocreaceae</taxon>
        <taxon>Trichoderma</taxon>
    </lineage>
</organism>
<dbReference type="EMBL" id="KI911143">
    <property type="protein sequence ID" value="ETS03230.1"/>
    <property type="molecule type" value="Genomic_DNA"/>
</dbReference>
<proteinExistence type="predicted"/>
<gene>
    <name evidence="1" type="ORF">M419DRAFT_7185</name>
</gene>
<protein>
    <submittedName>
        <fullName evidence="1">Uncharacterized protein</fullName>
    </submittedName>
</protein>
<dbReference type="HOGENOM" id="CLU_2741868_0_0_1"/>
<name>A0A024SCZ6_HYPJR</name>
<dbReference type="Proteomes" id="UP000024376">
    <property type="component" value="Unassembled WGS sequence"/>
</dbReference>
<reference evidence="2" key="1">
    <citation type="journal article" date="2013" name="Ind. Biotechnol.">
        <title>Comparative genomics analysis of Trichoderma reesei strains.</title>
        <authorList>
            <person name="Koike H."/>
            <person name="Aerts A."/>
            <person name="LaButti K."/>
            <person name="Grigoriev I.V."/>
            <person name="Baker S.E."/>
        </authorList>
    </citation>
    <scope>NUCLEOTIDE SEQUENCE [LARGE SCALE GENOMIC DNA]</scope>
    <source>
        <strain evidence="2">ATCC 56765 / BCRC 32924 / NRRL 11460 / Rut C-30</strain>
    </source>
</reference>
<dbReference type="AlphaFoldDB" id="A0A024SCZ6"/>
<dbReference type="KEGG" id="trr:M419DRAFT_7185"/>